<feature type="chain" id="PRO_5031498121" evidence="1">
    <location>
        <begin position="24"/>
        <end position="158"/>
    </location>
</feature>
<evidence type="ECO:0000313" key="3">
    <source>
        <dbReference type="Proteomes" id="UP000575083"/>
    </source>
</evidence>
<proteinExistence type="predicted"/>
<keyword evidence="3" id="KW-1185">Reference proteome</keyword>
<keyword evidence="1" id="KW-0732">Signal</keyword>
<accession>A0A7X0PIP4</accession>
<name>A0A7X0PIP4_9BURK</name>
<evidence type="ECO:0000313" key="2">
    <source>
        <dbReference type="EMBL" id="MBB6562616.1"/>
    </source>
</evidence>
<dbReference type="EMBL" id="JACHLK010000013">
    <property type="protein sequence ID" value="MBB6562616.1"/>
    <property type="molecule type" value="Genomic_DNA"/>
</dbReference>
<feature type="signal peptide" evidence="1">
    <location>
        <begin position="1"/>
        <end position="23"/>
    </location>
</feature>
<protein>
    <submittedName>
        <fullName evidence="2">Uncharacterized protein</fullName>
    </submittedName>
</protein>
<comment type="caution">
    <text evidence="2">The sequence shown here is derived from an EMBL/GenBank/DDBJ whole genome shotgun (WGS) entry which is preliminary data.</text>
</comment>
<reference evidence="2 3" key="1">
    <citation type="submission" date="2020-08" db="EMBL/GenBank/DDBJ databases">
        <title>Functional genomics of gut bacteria from endangered species of beetles.</title>
        <authorList>
            <person name="Carlos-Shanley C."/>
        </authorList>
    </citation>
    <scope>NUCLEOTIDE SEQUENCE [LARGE SCALE GENOMIC DNA]</scope>
    <source>
        <strain evidence="2 3">S00198</strain>
    </source>
</reference>
<dbReference type="AlphaFoldDB" id="A0A7X0PIP4"/>
<dbReference type="RefSeq" id="WP_184862793.1">
    <property type="nucleotide sequence ID" value="NZ_JACHLK010000013.1"/>
</dbReference>
<organism evidence="2 3">
    <name type="scientific">Acidovorax soli</name>
    <dbReference type="NCBI Taxonomy" id="592050"/>
    <lineage>
        <taxon>Bacteria</taxon>
        <taxon>Pseudomonadati</taxon>
        <taxon>Pseudomonadota</taxon>
        <taxon>Betaproteobacteria</taxon>
        <taxon>Burkholderiales</taxon>
        <taxon>Comamonadaceae</taxon>
        <taxon>Acidovorax</taxon>
    </lineage>
</organism>
<sequence>MFTKVCAALAVLVVSTAGTVAHAQSYRLNQPLADDPDTILQEVAITPERTTVTIVLRNSSKRDTIEACAHPSHKPEAFMLKDLDSGKVWKQEGSTGLVSCENGMDEIRPGKRKTLKVQFPSLPATARRLQIGENNCQQKPDDDMDYWCFSEVVLNQKK</sequence>
<dbReference type="Proteomes" id="UP000575083">
    <property type="component" value="Unassembled WGS sequence"/>
</dbReference>
<gene>
    <name evidence="2" type="ORF">HNP48_005329</name>
</gene>
<evidence type="ECO:0000256" key="1">
    <source>
        <dbReference type="SAM" id="SignalP"/>
    </source>
</evidence>